<evidence type="ECO:0000313" key="6">
    <source>
        <dbReference type="EMBL" id="STO70593.1"/>
    </source>
</evidence>
<dbReference type="InterPro" id="IPR001034">
    <property type="entry name" value="DeoR_HTH"/>
</dbReference>
<dbReference type="Gene3D" id="1.10.10.10">
    <property type="entry name" value="Winged helix-like DNA-binding domain superfamily/Winged helix DNA-binding domain"/>
    <property type="match status" value="1"/>
</dbReference>
<gene>
    <name evidence="7" type="primary">glpR_5</name>
    <name evidence="6" type="synonym">glpR_1</name>
    <name evidence="5" type="ORF">EIG79_05185</name>
    <name evidence="7" type="ORF">NCTC10926_03042</name>
    <name evidence="6" type="ORF">NCTC11296_00499</name>
</gene>
<accession>A0A0F5EWF9</accession>
<evidence type="ECO:0000313" key="8">
    <source>
        <dbReference type="Proteomes" id="UP000254465"/>
    </source>
</evidence>
<keyword evidence="3" id="KW-0804">Transcription</keyword>
<dbReference type="InterPro" id="IPR018356">
    <property type="entry name" value="Tscrpt_reg_HTH_DeoR_CS"/>
</dbReference>
<dbReference type="Gene3D" id="3.40.50.1360">
    <property type="match status" value="1"/>
</dbReference>
<dbReference type="EMBL" id="UGHK01000001">
    <property type="protein sequence ID" value="STO70593.1"/>
    <property type="molecule type" value="Genomic_DNA"/>
</dbReference>
<reference evidence="5 10" key="2">
    <citation type="submission" date="2018-11" db="EMBL/GenBank/DDBJ databases">
        <title>Sequencing Av. paragallinarum serogroups.</title>
        <authorList>
            <person name="Hellmuth J.E."/>
            <person name="Boucher C.E."/>
            <person name="Cason E.D."/>
        </authorList>
    </citation>
    <scope>NUCLEOTIDE SEQUENCE [LARGE SCALE GENOMIC DNA]</scope>
    <source>
        <strain evidence="5 10">SA-3</strain>
    </source>
</reference>
<dbReference type="PROSITE" id="PS00894">
    <property type="entry name" value="HTH_DEOR_1"/>
    <property type="match status" value="1"/>
</dbReference>
<dbReference type="InterPro" id="IPR037171">
    <property type="entry name" value="NagB/RpiA_transferase-like"/>
</dbReference>
<dbReference type="PRINTS" id="PR00037">
    <property type="entry name" value="HTHLACR"/>
</dbReference>
<reference evidence="8 9" key="1">
    <citation type="submission" date="2018-06" db="EMBL/GenBank/DDBJ databases">
        <authorList>
            <consortium name="Pathogen Informatics"/>
            <person name="Doyle S."/>
        </authorList>
    </citation>
    <scope>NUCLEOTIDE SEQUENCE [LARGE SCALE GENOMIC DNA]</scope>
    <source>
        <strain evidence="7 9">NCTC10926</strain>
        <strain evidence="6 8">NCTC11296</strain>
    </source>
</reference>
<protein>
    <submittedName>
        <fullName evidence="5">DeoR/GlpR transcriptional regulator</fullName>
    </submittedName>
    <submittedName>
        <fullName evidence="7">Glycerol-3-phosphate regulon repressor</fullName>
    </submittedName>
    <submittedName>
        <fullName evidence="6">Sugar metabolism transcriptional regulator</fullName>
    </submittedName>
</protein>
<organism evidence="5 10">
    <name type="scientific">Avibacterium paragallinarum</name>
    <name type="common">Haemophilus gallinarum</name>
    <dbReference type="NCBI Taxonomy" id="728"/>
    <lineage>
        <taxon>Bacteria</taxon>
        <taxon>Pseudomonadati</taxon>
        <taxon>Pseudomonadota</taxon>
        <taxon>Gammaproteobacteria</taxon>
        <taxon>Pasteurellales</taxon>
        <taxon>Pasteurellaceae</taxon>
        <taxon>Avibacterium</taxon>
    </lineage>
</organism>
<dbReference type="SUPFAM" id="SSF46785">
    <property type="entry name" value="Winged helix' DNA-binding domain"/>
    <property type="match status" value="1"/>
</dbReference>
<dbReference type="Pfam" id="PF00455">
    <property type="entry name" value="DeoRC"/>
    <property type="match status" value="1"/>
</dbReference>
<dbReference type="AlphaFoldDB" id="A0A0F5EWF9"/>
<dbReference type="SMART" id="SM00420">
    <property type="entry name" value="HTH_DEOR"/>
    <property type="match status" value="1"/>
</dbReference>
<dbReference type="RefSeq" id="WP_017806704.1">
    <property type="nucleotide sequence ID" value="NZ_CP173229.1"/>
</dbReference>
<evidence type="ECO:0000313" key="10">
    <source>
        <dbReference type="Proteomes" id="UP000294229"/>
    </source>
</evidence>
<keyword evidence="1" id="KW-0805">Transcription regulation</keyword>
<evidence type="ECO:0000256" key="1">
    <source>
        <dbReference type="ARBA" id="ARBA00023015"/>
    </source>
</evidence>
<dbReference type="OrthoDB" id="5685843at2"/>
<sequence length="252" mass="27923">MIPAERQKQLLNLIRQHHIISITQLVELLGVSHMTVRRDIQKLEQEGRVVSVSGGVKLLEHLSDELTHNAKSLLSTLQKEKIGAFAAQSIPQNTTIYLDAGTTTLEIAHRIADREDLLVVTNDFIIADFLMKNGQCRLIHCGGTVNKANYSSVGELAAQLLRQLSIDIAFISTSSWNLKGLTTPDESKLPVKRAILQSSQKKVLVSDSSKYGKSATFHICALEQFDSIICDKDLLDNAQTAIRERKIELILG</sequence>
<evidence type="ECO:0000259" key="4">
    <source>
        <dbReference type="PROSITE" id="PS51000"/>
    </source>
</evidence>
<evidence type="ECO:0000313" key="7">
    <source>
        <dbReference type="EMBL" id="SUV40982.1"/>
    </source>
</evidence>
<dbReference type="SUPFAM" id="SSF100950">
    <property type="entry name" value="NagB/RpiA/CoA transferase-like"/>
    <property type="match status" value="1"/>
</dbReference>
<evidence type="ECO:0000313" key="5">
    <source>
        <dbReference type="EMBL" id="RZN59844.1"/>
    </source>
</evidence>
<evidence type="ECO:0000256" key="2">
    <source>
        <dbReference type="ARBA" id="ARBA00023125"/>
    </source>
</evidence>
<dbReference type="EMBL" id="UFSW01000003">
    <property type="protein sequence ID" value="SUV40982.1"/>
    <property type="molecule type" value="Genomic_DNA"/>
</dbReference>
<evidence type="ECO:0000256" key="3">
    <source>
        <dbReference type="ARBA" id="ARBA00023163"/>
    </source>
</evidence>
<dbReference type="GO" id="GO:0003700">
    <property type="term" value="F:DNA-binding transcription factor activity"/>
    <property type="evidence" value="ECO:0007669"/>
    <property type="project" value="InterPro"/>
</dbReference>
<dbReference type="Proteomes" id="UP000254465">
    <property type="component" value="Unassembled WGS sequence"/>
</dbReference>
<dbReference type="InterPro" id="IPR050313">
    <property type="entry name" value="Carb_Metab_HTH_regulators"/>
</dbReference>
<dbReference type="PROSITE" id="PS51000">
    <property type="entry name" value="HTH_DEOR_2"/>
    <property type="match status" value="1"/>
</dbReference>
<dbReference type="Pfam" id="PF08220">
    <property type="entry name" value="HTH_DeoR"/>
    <property type="match status" value="1"/>
</dbReference>
<dbReference type="InterPro" id="IPR036388">
    <property type="entry name" value="WH-like_DNA-bd_sf"/>
</dbReference>
<dbReference type="PANTHER" id="PTHR30363">
    <property type="entry name" value="HTH-TYPE TRANSCRIPTIONAL REGULATOR SRLR-RELATED"/>
    <property type="match status" value="1"/>
</dbReference>
<evidence type="ECO:0000313" key="9">
    <source>
        <dbReference type="Proteomes" id="UP000254620"/>
    </source>
</evidence>
<dbReference type="Proteomes" id="UP000294229">
    <property type="component" value="Unassembled WGS sequence"/>
</dbReference>
<dbReference type="eggNOG" id="COG1349">
    <property type="taxonomic scope" value="Bacteria"/>
</dbReference>
<feature type="domain" description="HTH deoR-type" evidence="4">
    <location>
        <begin position="3"/>
        <end position="58"/>
    </location>
</feature>
<dbReference type="SMART" id="SM01134">
    <property type="entry name" value="DeoRC"/>
    <property type="match status" value="1"/>
</dbReference>
<dbReference type="GO" id="GO:0003677">
    <property type="term" value="F:DNA binding"/>
    <property type="evidence" value="ECO:0007669"/>
    <property type="project" value="UniProtKB-KW"/>
</dbReference>
<keyword evidence="2" id="KW-0238">DNA-binding</keyword>
<name>A0A0F5EWF9_AVIPA</name>
<dbReference type="Proteomes" id="UP000254620">
    <property type="component" value="Unassembled WGS sequence"/>
</dbReference>
<dbReference type="InterPro" id="IPR014036">
    <property type="entry name" value="DeoR-like_C"/>
</dbReference>
<dbReference type="EMBL" id="RQXS01000017">
    <property type="protein sequence ID" value="RZN59844.1"/>
    <property type="molecule type" value="Genomic_DNA"/>
</dbReference>
<dbReference type="InterPro" id="IPR036390">
    <property type="entry name" value="WH_DNA-bd_sf"/>
</dbReference>
<dbReference type="PANTHER" id="PTHR30363:SF58">
    <property type="entry name" value="REGULATORY PROTEIN, DEOR FAMILY"/>
    <property type="match status" value="1"/>
</dbReference>
<proteinExistence type="predicted"/>